<organism evidence="4 5">
    <name type="scientific">Candidatus Roizmanbacteria bacterium RIFCSPHIGHO2_01_FULL_39_8</name>
    <dbReference type="NCBI Taxonomy" id="1802033"/>
    <lineage>
        <taxon>Bacteria</taxon>
        <taxon>Candidatus Roizmaniibacteriota</taxon>
    </lineage>
</organism>
<dbReference type="PANTHER" id="PTHR13504:SF38">
    <property type="entry name" value="FIDO DOMAIN-CONTAINING PROTEIN"/>
    <property type="match status" value="1"/>
</dbReference>
<dbReference type="Proteomes" id="UP000177026">
    <property type="component" value="Unassembled WGS sequence"/>
</dbReference>
<evidence type="ECO:0000313" key="5">
    <source>
        <dbReference type="Proteomes" id="UP000177026"/>
    </source>
</evidence>
<dbReference type="EMBL" id="MFZI01000040">
    <property type="protein sequence ID" value="OGK20110.1"/>
    <property type="molecule type" value="Genomic_DNA"/>
</dbReference>
<reference evidence="4 5" key="1">
    <citation type="journal article" date="2016" name="Nat. Commun.">
        <title>Thousands of microbial genomes shed light on interconnected biogeochemical processes in an aquifer system.</title>
        <authorList>
            <person name="Anantharaman K."/>
            <person name="Brown C.T."/>
            <person name="Hug L.A."/>
            <person name="Sharon I."/>
            <person name="Castelle C.J."/>
            <person name="Probst A.J."/>
            <person name="Thomas B.C."/>
            <person name="Singh A."/>
            <person name="Wilkins M.J."/>
            <person name="Karaoz U."/>
            <person name="Brodie E.L."/>
            <person name="Williams K.H."/>
            <person name="Hubbard S.S."/>
            <person name="Banfield J.F."/>
        </authorList>
    </citation>
    <scope>NUCLEOTIDE SEQUENCE [LARGE SCALE GENOMIC DNA]</scope>
</reference>
<evidence type="ECO:0000259" key="3">
    <source>
        <dbReference type="PROSITE" id="PS51459"/>
    </source>
</evidence>
<evidence type="ECO:0000256" key="1">
    <source>
        <dbReference type="PIRSR" id="PIRSR640198-1"/>
    </source>
</evidence>
<gene>
    <name evidence="4" type="ORF">A2866_01140</name>
</gene>
<name>A0A1F7GM40_9BACT</name>
<proteinExistence type="predicted"/>
<dbReference type="GO" id="GO:0005524">
    <property type="term" value="F:ATP binding"/>
    <property type="evidence" value="ECO:0007669"/>
    <property type="project" value="UniProtKB-KW"/>
</dbReference>
<dbReference type="Pfam" id="PF02661">
    <property type="entry name" value="Fic"/>
    <property type="match status" value="1"/>
</dbReference>
<feature type="domain" description="Fido" evidence="3">
    <location>
        <begin position="97"/>
        <end position="240"/>
    </location>
</feature>
<comment type="caution">
    <text evidence="4">The sequence shown here is derived from an EMBL/GenBank/DDBJ whole genome shotgun (WGS) entry which is preliminary data.</text>
</comment>
<dbReference type="Gene3D" id="1.10.3290.10">
    <property type="entry name" value="Fido-like domain"/>
    <property type="match status" value="1"/>
</dbReference>
<feature type="binding site" evidence="2">
    <location>
        <begin position="220"/>
        <end position="221"/>
    </location>
    <ligand>
        <name>ATP</name>
        <dbReference type="ChEBI" id="CHEBI:30616"/>
    </ligand>
</feature>
<dbReference type="InterPro" id="IPR036597">
    <property type="entry name" value="Fido-like_dom_sf"/>
</dbReference>
<protein>
    <recommendedName>
        <fullName evidence="3">Fido domain-containing protein</fullName>
    </recommendedName>
</protein>
<sequence>MKIPPRYSISPEILSLLSKVEVNRQFVSLSHIPEAISIKLRRISLLKSAVYSARIEGNSLTPEEVEFSDDQLQKVEIENIISAYDWILKTVQVKTNISRDMIKRLHFLTMKNIFTEAGRFRKEMGAIYNKSGVAVYISPPPEKIPNFLGTLLDYVNNQDDEYPLVKALITHLIFEKIHPFIDGNGRVGRLIISLVLTVKGYDFGLGLPYEQFLDEHKSDYYYYLGNGLTKTDEYLKFMLQAFFEETEQLKKQIAIEMNKIIILPPRQEEIYDVIKDHRVVSFDFIQRRFVKVPARTLRYDLKKLCDQNLVHKIGKTKGSFYKAI</sequence>
<accession>A0A1F7GM40</accession>
<dbReference type="InterPro" id="IPR040198">
    <property type="entry name" value="Fido_containing"/>
</dbReference>
<dbReference type="InterPro" id="IPR003812">
    <property type="entry name" value="Fido"/>
</dbReference>
<dbReference type="PANTHER" id="PTHR13504">
    <property type="entry name" value="FIDO DOMAIN-CONTAINING PROTEIN DDB_G0283145"/>
    <property type="match status" value="1"/>
</dbReference>
<evidence type="ECO:0000313" key="4">
    <source>
        <dbReference type="EMBL" id="OGK20110.1"/>
    </source>
</evidence>
<dbReference type="PROSITE" id="PS51459">
    <property type="entry name" value="FIDO"/>
    <property type="match status" value="1"/>
</dbReference>
<dbReference type="SUPFAM" id="SSF140931">
    <property type="entry name" value="Fic-like"/>
    <property type="match status" value="1"/>
</dbReference>
<feature type="active site" evidence="1">
    <location>
        <position position="178"/>
    </location>
</feature>
<evidence type="ECO:0000256" key="2">
    <source>
        <dbReference type="PIRSR" id="PIRSR640198-2"/>
    </source>
</evidence>
<keyword evidence="2" id="KW-0067">ATP-binding</keyword>
<dbReference type="AlphaFoldDB" id="A0A1F7GM40"/>
<feature type="binding site" evidence="2">
    <location>
        <begin position="182"/>
        <end position="189"/>
    </location>
    <ligand>
        <name>ATP</name>
        <dbReference type="ChEBI" id="CHEBI:30616"/>
    </ligand>
</feature>
<keyword evidence="2" id="KW-0547">Nucleotide-binding</keyword>